<dbReference type="PIRSF" id="PIRSF001220">
    <property type="entry name" value="L-ASNase_gatD"/>
    <property type="match status" value="1"/>
</dbReference>
<dbReference type="SUPFAM" id="SSF53774">
    <property type="entry name" value="Glutaminase/Asparaginase"/>
    <property type="match status" value="1"/>
</dbReference>
<dbReference type="Proteomes" id="UP000178040">
    <property type="component" value="Unassembled WGS sequence"/>
</dbReference>
<dbReference type="EMBL" id="MGAI01000048">
    <property type="protein sequence ID" value="OGK43516.1"/>
    <property type="molecule type" value="Genomic_DNA"/>
</dbReference>
<dbReference type="InterPro" id="IPR006034">
    <property type="entry name" value="Asparaginase/glutaminase-like"/>
</dbReference>
<protein>
    <recommendedName>
        <fullName evidence="3">Asparaginase</fullName>
    </recommendedName>
</protein>
<gene>
    <name evidence="1" type="ORF">A3B40_04485</name>
</gene>
<proteinExistence type="predicted"/>
<dbReference type="InterPro" id="IPR036152">
    <property type="entry name" value="Asp/glu_Ase-like_sf"/>
</dbReference>
<reference evidence="1 2" key="1">
    <citation type="journal article" date="2016" name="Nat. Commun.">
        <title>Thousands of microbial genomes shed light on interconnected biogeochemical processes in an aquifer system.</title>
        <authorList>
            <person name="Anantharaman K."/>
            <person name="Brown C.T."/>
            <person name="Hug L.A."/>
            <person name="Sharon I."/>
            <person name="Castelle C.J."/>
            <person name="Probst A.J."/>
            <person name="Thomas B.C."/>
            <person name="Singh A."/>
            <person name="Wilkins M.J."/>
            <person name="Karaoz U."/>
            <person name="Brodie E.L."/>
            <person name="Williams K.H."/>
            <person name="Hubbard S.S."/>
            <person name="Banfield J.F."/>
        </authorList>
    </citation>
    <scope>NUCLEOTIDE SEQUENCE [LARGE SCALE GENOMIC DNA]</scope>
</reference>
<dbReference type="Gene3D" id="3.40.50.40">
    <property type="match status" value="1"/>
</dbReference>
<evidence type="ECO:0000313" key="1">
    <source>
        <dbReference type="EMBL" id="OGK43516.1"/>
    </source>
</evidence>
<name>A0A1F7IJI3_9BACT</name>
<evidence type="ECO:0008006" key="3">
    <source>
        <dbReference type="Google" id="ProtNLM"/>
    </source>
</evidence>
<dbReference type="AlphaFoldDB" id="A0A1F7IJI3"/>
<sequence>MEILSQQEWLKKVNTSIFFVKGGTWLMKVLGENHLKSEGPLGDDEIARLEMDSGYDEKTFAGAIYNRIVGAKPIDMLPSEFFGWTDSELVRRSDIIIVPLLSADSSHRRTSVAASLMYYELILQQLTPSIRKLQGTGTDTGYLYVSDSDVFLFDSKTAPIVTGGSRQSYHAPMSDAPFQFEELFKTLQIPLRPGAYYQWRGWIYPGADVVKVDPSESRRVDGDFGFASPHQLRFPNTPESDYFGKQSAEDDYEVPVNHPIRKLTSWEDVYDAMAHICTLDLTNQNHYHSLDQLLEHIFNSNNWGIVVVGFGLGNVNNPVKLAAVEAVKRGKLVVGVSGCLVSHTNTTYDSVSLIGANQTLLANSEAKIIDGGVLSKTLARAILIRSLLENHTQSQCQALVDAYIQSRFPKR</sequence>
<dbReference type="PIRSF" id="PIRSF500176">
    <property type="entry name" value="L_ASNase"/>
    <property type="match status" value="1"/>
</dbReference>
<organism evidence="1 2">
    <name type="scientific">Candidatus Roizmanbacteria bacterium RIFCSPLOWO2_01_FULL_37_16</name>
    <dbReference type="NCBI Taxonomy" id="1802058"/>
    <lineage>
        <taxon>Bacteria</taxon>
        <taxon>Candidatus Roizmaniibacteriota</taxon>
    </lineage>
</organism>
<comment type="caution">
    <text evidence="1">The sequence shown here is derived from an EMBL/GenBank/DDBJ whole genome shotgun (WGS) entry which is preliminary data.</text>
</comment>
<accession>A0A1F7IJI3</accession>
<evidence type="ECO:0000313" key="2">
    <source>
        <dbReference type="Proteomes" id="UP000178040"/>
    </source>
</evidence>
<dbReference type="InterPro" id="IPR027473">
    <property type="entry name" value="L-asparaginase_C"/>
</dbReference>